<proteinExistence type="predicted"/>
<name>A0A2W5EGM7_9SPHI</name>
<feature type="chain" id="PRO_5016110839" description="Hybrid sensor histidine kinase/response regulator" evidence="1">
    <location>
        <begin position="25"/>
        <end position="107"/>
    </location>
</feature>
<dbReference type="EMBL" id="QFOI01000534">
    <property type="protein sequence ID" value="PZP41234.1"/>
    <property type="molecule type" value="Genomic_DNA"/>
</dbReference>
<keyword evidence="1" id="KW-0732">Signal</keyword>
<sequence length="107" mass="12242">MNLKKIVTSFLIIILAILCASASAQSVLFDKYTAPLLEGYDIRGVAYDNQGRLWLGSRDGLLFYDGHNVYKPIKELAYTNILNIFKDSKKNRIWIFTIKSFGYLDLD</sequence>
<protein>
    <recommendedName>
        <fullName evidence="4">Hybrid sensor histidine kinase/response regulator</fullName>
    </recommendedName>
</protein>
<evidence type="ECO:0000256" key="1">
    <source>
        <dbReference type="SAM" id="SignalP"/>
    </source>
</evidence>
<evidence type="ECO:0008006" key="4">
    <source>
        <dbReference type="Google" id="ProtNLM"/>
    </source>
</evidence>
<evidence type="ECO:0000313" key="2">
    <source>
        <dbReference type="EMBL" id="PZP41234.1"/>
    </source>
</evidence>
<organism evidence="2 3">
    <name type="scientific">Pseudopedobacter saltans</name>
    <dbReference type="NCBI Taxonomy" id="151895"/>
    <lineage>
        <taxon>Bacteria</taxon>
        <taxon>Pseudomonadati</taxon>
        <taxon>Bacteroidota</taxon>
        <taxon>Sphingobacteriia</taxon>
        <taxon>Sphingobacteriales</taxon>
        <taxon>Sphingobacteriaceae</taxon>
        <taxon>Pseudopedobacter</taxon>
    </lineage>
</organism>
<dbReference type="InterPro" id="IPR011110">
    <property type="entry name" value="Reg_prop"/>
</dbReference>
<accession>A0A2W5EGM7</accession>
<dbReference type="Proteomes" id="UP000249645">
    <property type="component" value="Unassembled WGS sequence"/>
</dbReference>
<feature type="non-terminal residue" evidence="2">
    <location>
        <position position="107"/>
    </location>
</feature>
<dbReference type="Pfam" id="PF07494">
    <property type="entry name" value="Reg_prop"/>
    <property type="match status" value="1"/>
</dbReference>
<dbReference type="AlphaFoldDB" id="A0A2W5EGM7"/>
<reference evidence="2 3" key="1">
    <citation type="submission" date="2017-11" db="EMBL/GenBank/DDBJ databases">
        <title>Infants hospitalized years apart are colonized by the same room-sourced microbial strains.</title>
        <authorList>
            <person name="Brooks B."/>
            <person name="Olm M.R."/>
            <person name="Firek B.A."/>
            <person name="Baker R."/>
            <person name="Thomas B.C."/>
            <person name="Morowitz M.J."/>
            <person name="Banfield J.F."/>
        </authorList>
    </citation>
    <scope>NUCLEOTIDE SEQUENCE [LARGE SCALE GENOMIC DNA]</scope>
    <source>
        <strain evidence="2">S2_009_000_R2_76</strain>
    </source>
</reference>
<dbReference type="InterPro" id="IPR015943">
    <property type="entry name" value="WD40/YVTN_repeat-like_dom_sf"/>
</dbReference>
<gene>
    <name evidence="2" type="ORF">DI598_18465</name>
</gene>
<comment type="caution">
    <text evidence="2">The sequence shown here is derived from an EMBL/GenBank/DDBJ whole genome shotgun (WGS) entry which is preliminary data.</text>
</comment>
<evidence type="ECO:0000313" key="3">
    <source>
        <dbReference type="Proteomes" id="UP000249645"/>
    </source>
</evidence>
<dbReference type="Gene3D" id="2.130.10.10">
    <property type="entry name" value="YVTN repeat-like/Quinoprotein amine dehydrogenase"/>
    <property type="match status" value="1"/>
</dbReference>
<feature type="signal peptide" evidence="1">
    <location>
        <begin position="1"/>
        <end position="24"/>
    </location>
</feature>